<dbReference type="GO" id="GO:0008374">
    <property type="term" value="F:O-acyltransferase activity"/>
    <property type="evidence" value="ECO:0007669"/>
    <property type="project" value="InterPro"/>
</dbReference>
<evidence type="ECO:0000256" key="4">
    <source>
        <dbReference type="ARBA" id="ARBA00022516"/>
    </source>
</evidence>
<dbReference type="InterPro" id="IPR045252">
    <property type="entry name" value="LPCAT1-like"/>
</dbReference>
<protein>
    <submittedName>
        <fullName evidence="17">Phospholipid/glycerol acyltransferase domain-containing protein</fullName>
    </submittedName>
</protein>
<keyword evidence="7 14" id="KW-1133">Transmembrane helix</keyword>
<evidence type="ECO:0000256" key="9">
    <source>
        <dbReference type="ARBA" id="ARBA00023136"/>
    </source>
</evidence>
<evidence type="ECO:0000256" key="8">
    <source>
        <dbReference type="ARBA" id="ARBA00023098"/>
    </source>
</evidence>
<keyword evidence="4" id="KW-0444">Lipid biosynthesis</keyword>
<keyword evidence="6 14" id="KW-0812">Transmembrane</keyword>
<evidence type="ECO:0000256" key="2">
    <source>
        <dbReference type="ARBA" id="ARBA00005189"/>
    </source>
</evidence>
<sequence>MRLYFSGSMTGVNPFVNRAKIDSWRYGFQILFMTLFVVPFRLTIYVIFFFVTYCLAFVASLIDNDFSRPLSGIRMCLFHLMNELIVWGHVLGIGFQVKIVGERAPAHVAPILVCAPHSSFFDVLAHCSIGTPTVVGKIGLFSAPMIGRMLCLTVPIIIDRKDKEGRRQAMGTISRRASELFASNPQPTKSNFCGRKIFRNAVIWNENCIKNPWPQICIFPEGTCTNRTQLITFRAGAFHPGLPVQPICFKWLADQPHDVVSWTWEGASLVRLMWLAMCNISNKLEIYYLPVYVPNELEKLDPHLFARNVRQKMAEYLNIPVSEFTLDDAIYLTDYGRPTMEQFRSLCQNAG</sequence>
<organism evidence="16 17">
    <name type="scientific">Romanomermis culicivorax</name>
    <name type="common">Nematode worm</name>
    <dbReference type="NCBI Taxonomy" id="13658"/>
    <lineage>
        <taxon>Eukaryota</taxon>
        <taxon>Metazoa</taxon>
        <taxon>Ecdysozoa</taxon>
        <taxon>Nematoda</taxon>
        <taxon>Enoplea</taxon>
        <taxon>Dorylaimia</taxon>
        <taxon>Mermithida</taxon>
        <taxon>Mermithoidea</taxon>
        <taxon>Mermithidae</taxon>
        <taxon>Romanomermis</taxon>
    </lineage>
</organism>
<evidence type="ECO:0000256" key="14">
    <source>
        <dbReference type="SAM" id="Phobius"/>
    </source>
</evidence>
<keyword evidence="16" id="KW-1185">Reference proteome</keyword>
<dbReference type="GO" id="GO:0042171">
    <property type="term" value="F:lysophosphatidic acid acyltransferase activity"/>
    <property type="evidence" value="ECO:0007669"/>
    <property type="project" value="TreeGrafter"/>
</dbReference>
<keyword evidence="12" id="KW-0012">Acyltransferase</keyword>
<dbReference type="GO" id="GO:0016020">
    <property type="term" value="C:membrane"/>
    <property type="evidence" value="ECO:0007669"/>
    <property type="project" value="UniProtKB-SubCell"/>
</dbReference>
<dbReference type="CDD" id="cd07991">
    <property type="entry name" value="LPLAT_LPCAT1-like"/>
    <property type="match status" value="1"/>
</dbReference>
<feature type="transmembrane region" description="Helical" evidence="14">
    <location>
        <begin position="30"/>
        <end position="62"/>
    </location>
</feature>
<comment type="pathway">
    <text evidence="13">Phospholipid metabolism.</text>
</comment>
<evidence type="ECO:0000256" key="12">
    <source>
        <dbReference type="ARBA" id="ARBA00023315"/>
    </source>
</evidence>
<keyword evidence="11" id="KW-1208">Phospholipid metabolism</keyword>
<dbReference type="PANTHER" id="PTHR23063:SF52">
    <property type="entry name" value="LYSOPHOSPHATIDYLCHOLINE ACYLTRANSFERASE"/>
    <property type="match status" value="1"/>
</dbReference>
<evidence type="ECO:0000256" key="6">
    <source>
        <dbReference type="ARBA" id="ARBA00022692"/>
    </source>
</evidence>
<feature type="domain" description="Phospholipid/glycerol acyltransferase" evidence="15">
    <location>
        <begin position="111"/>
        <end position="252"/>
    </location>
</feature>
<keyword evidence="9 14" id="KW-0472">Membrane</keyword>
<dbReference type="InterPro" id="IPR002123">
    <property type="entry name" value="Plipid/glycerol_acylTrfase"/>
</dbReference>
<evidence type="ECO:0000256" key="11">
    <source>
        <dbReference type="ARBA" id="ARBA00023264"/>
    </source>
</evidence>
<accession>A0A915JFX5</accession>
<dbReference type="SUPFAM" id="SSF69593">
    <property type="entry name" value="Glycerol-3-phosphate (1)-acyltransferase"/>
    <property type="match status" value="2"/>
</dbReference>
<evidence type="ECO:0000313" key="17">
    <source>
        <dbReference type="WBParaSite" id="nRc.2.0.1.t24737-RA"/>
    </source>
</evidence>
<reference evidence="17" key="1">
    <citation type="submission" date="2022-11" db="UniProtKB">
        <authorList>
            <consortium name="WormBaseParasite"/>
        </authorList>
    </citation>
    <scope>IDENTIFICATION</scope>
</reference>
<evidence type="ECO:0000256" key="13">
    <source>
        <dbReference type="ARBA" id="ARBA00025707"/>
    </source>
</evidence>
<comment type="subcellular location">
    <subcellularLocation>
        <location evidence="1">Membrane</location>
    </subcellularLocation>
</comment>
<dbReference type="PANTHER" id="PTHR23063">
    <property type="entry name" value="PHOSPHOLIPID ACYLTRANSFERASE"/>
    <property type="match status" value="1"/>
</dbReference>
<evidence type="ECO:0000256" key="3">
    <source>
        <dbReference type="ARBA" id="ARBA00008655"/>
    </source>
</evidence>
<evidence type="ECO:0000313" key="16">
    <source>
        <dbReference type="Proteomes" id="UP000887565"/>
    </source>
</evidence>
<comment type="pathway">
    <text evidence="2">Lipid metabolism.</text>
</comment>
<evidence type="ECO:0000256" key="10">
    <source>
        <dbReference type="ARBA" id="ARBA00023209"/>
    </source>
</evidence>
<comment type="similarity">
    <text evidence="3">Belongs to the 1-acyl-sn-glycerol-3-phosphate acyltransferase family.</text>
</comment>
<keyword evidence="8" id="KW-0443">Lipid metabolism</keyword>
<keyword evidence="10" id="KW-0594">Phospholipid biosynthesis</keyword>
<dbReference type="GO" id="GO:0005783">
    <property type="term" value="C:endoplasmic reticulum"/>
    <property type="evidence" value="ECO:0007669"/>
    <property type="project" value="TreeGrafter"/>
</dbReference>
<dbReference type="WBParaSite" id="nRc.2.0.1.t24737-RA">
    <property type="protein sequence ID" value="nRc.2.0.1.t24737-RA"/>
    <property type="gene ID" value="nRc.2.0.1.g24737"/>
</dbReference>
<dbReference type="GO" id="GO:0008654">
    <property type="term" value="P:phospholipid biosynthetic process"/>
    <property type="evidence" value="ECO:0007669"/>
    <property type="project" value="UniProtKB-KW"/>
</dbReference>
<evidence type="ECO:0000256" key="1">
    <source>
        <dbReference type="ARBA" id="ARBA00004370"/>
    </source>
</evidence>
<name>A0A915JFX5_ROMCU</name>
<dbReference type="AlphaFoldDB" id="A0A915JFX5"/>
<dbReference type="SMART" id="SM00563">
    <property type="entry name" value="PlsC"/>
    <property type="match status" value="1"/>
</dbReference>
<evidence type="ECO:0000256" key="5">
    <source>
        <dbReference type="ARBA" id="ARBA00022679"/>
    </source>
</evidence>
<keyword evidence="5" id="KW-0808">Transferase</keyword>
<evidence type="ECO:0000256" key="7">
    <source>
        <dbReference type="ARBA" id="ARBA00022989"/>
    </source>
</evidence>
<dbReference type="Pfam" id="PF01553">
    <property type="entry name" value="Acyltransferase"/>
    <property type="match status" value="1"/>
</dbReference>
<proteinExistence type="inferred from homology"/>
<dbReference type="Proteomes" id="UP000887565">
    <property type="component" value="Unplaced"/>
</dbReference>
<evidence type="ECO:0000259" key="15">
    <source>
        <dbReference type="SMART" id="SM00563"/>
    </source>
</evidence>